<proteinExistence type="inferred from homology"/>
<dbReference type="Gene3D" id="2.60.40.2700">
    <property type="match status" value="1"/>
</dbReference>
<evidence type="ECO:0000313" key="7">
    <source>
        <dbReference type="EMBL" id="NYI88925.1"/>
    </source>
</evidence>
<evidence type="ECO:0000259" key="5">
    <source>
        <dbReference type="PROSITE" id="PS50240"/>
    </source>
</evidence>
<dbReference type="InterPro" id="IPR007110">
    <property type="entry name" value="Ig-like_dom"/>
</dbReference>
<dbReference type="InterPro" id="IPR050430">
    <property type="entry name" value="Peptidase_S1"/>
</dbReference>
<keyword evidence="2" id="KW-1015">Disulfide bond</keyword>
<evidence type="ECO:0000256" key="4">
    <source>
        <dbReference type="SAM" id="SignalP"/>
    </source>
</evidence>
<dbReference type="PROSITE" id="PS00135">
    <property type="entry name" value="TRYPSIN_SER"/>
    <property type="match status" value="1"/>
</dbReference>
<dbReference type="PROSITE" id="PS50240">
    <property type="entry name" value="TRYPSIN_DOM"/>
    <property type="match status" value="1"/>
</dbReference>
<protein>
    <submittedName>
        <fullName evidence="7">Secreted trypsin-like serine protease</fullName>
    </submittedName>
</protein>
<evidence type="ECO:0000256" key="3">
    <source>
        <dbReference type="RuleBase" id="RU363034"/>
    </source>
</evidence>
<dbReference type="PROSITE" id="PS50835">
    <property type="entry name" value="IG_LIKE"/>
    <property type="match status" value="1"/>
</dbReference>
<dbReference type="GO" id="GO:0006508">
    <property type="term" value="P:proteolysis"/>
    <property type="evidence" value="ECO:0007669"/>
    <property type="project" value="UniProtKB-KW"/>
</dbReference>
<dbReference type="PANTHER" id="PTHR24276">
    <property type="entry name" value="POLYSERASE-RELATED"/>
    <property type="match status" value="1"/>
</dbReference>
<keyword evidence="8" id="KW-1185">Reference proteome</keyword>
<evidence type="ECO:0000256" key="1">
    <source>
        <dbReference type="ARBA" id="ARBA00007664"/>
    </source>
</evidence>
<evidence type="ECO:0000313" key="8">
    <source>
        <dbReference type="Proteomes" id="UP000549616"/>
    </source>
</evidence>
<accession>A0A853B276</accession>
<keyword evidence="3" id="KW-0378">Hydrolase</keyword>
<dbReference type="PROSITE" id="PS00134">
    <property type="entry name" value="TRYPSIN_HIS"/>
    <property type="match status" value="1"/>
</dbReference>
<name>A0A853B276_9PSEU</name>
<keyword evidence="3" id="KW-0720">Serine protease</keyword>
<dbReference type="InterPro" id="IPR018114">
    <property type="entry name" value="TRYPSIN_HIS"/>
</dbReference>
<dbReference type="PRINTS" id="PR00722">
    <property type="entry name" value="CHYMOTRYPSIN"/>
</dbReference>
<organism evidence="7 8">
    <name type="scientific">Amycolatopsis endophytica</name>
    <dbReference type="NCBI Taxonomy" id="860233"/>
    <lineage>
        <taxon>Bacteria</taxon>
        <taxon>Bacillati</taxon>
        <taxon>Actinomycetota</taxon>
        <taxon>Actinomycetes</taxon>
        <taxon>Pseudonocardiales</taxon>
        <taxon>Pseudonocardiaceae</taxon>
        <taxon>Amycolatopsis</taxon>
    </lineage>
</organism>
<dbReference type="PANTHER" id="PTHR24276:SF98">
    <property type="entry name" value="FI18310P1-RELATED"/>
    <property type="match status" value="1"/>
</dbReference>
<reference evidence="7 8" key="1">
    <citation type="submission" date="2020-07" db="EMBL/GenBank/DDBJ databases">
        <title>Sequencing the genomes of 1000 actinobacteria strains.</title>
        <authorList>
            <person name="Klenk H.-P."/>
        </authorList>
    </citation>
    <scope>NUCLEOTIDE SEQUENCE [LARGE SCALE GENOMIC DNA]</scope>
    <source>
        <strain evidence="7 8">DSM 104006</strain>
    </source>
</reference>
<keyword evidence="4" id="KW-0732">Signal</keyword>
<dbReference type="InterPro" id="IPR001314">
    <property type="entry name" value="Peptidase_S1A"/>
</dbReference>
<evidence type="ECO:0000259" key="6">
    <source>
        <dbReference type="PROSITE" id="PS50835"/>
    </source>
</evidence>
<feature type="domain" description="Ig-like" evidence="6">
    <location>
        <begin position="269"/>
        <end position="366"/>
    </location>
</feature>
<keyword evidence="3 7" id="KW-0645">Protease</keyword>
<gene>
    <name evidence="7" type="ORF">HNR02_002248</name>
</gene>
<dbReference type="SMART" id="SM00020">
    <property type="entry name" value="Tryp_SPc"/>
    <property type="match status" value="1"/>
</dbReference>
<dbReference type="SUPFAM" id="SSF50494">
    <property type="entry name" value="Trypsin-like serine proteases"/>
    <property type="match status" value="1"/>
</dbReference>
<feature type="signal peptide" evidence="4">
    <location>
        <begin position="1"/>
        <end position="24"/>
    </location>
</feature>
<dbReference type="InterPro" id="IPR009003">
    <property type="entry name" value="Peptidase_S1_PA"/>
</dbReference>
<dbReference type="InterPro" id="IPR043504">
    <property type="entry name" value="Peptidase_S1_PA_chymotrypsin"/>
</dbReference>
<sequence>MTHRITALALACGIALVTAAPARAVSGGTEVPDPAAAPWMATVAFPGDEPLNRRAFCGGTLIAPDRVLTAGHCADGKDAGRVEVYLGAADTTKVTGPGLPVRGVATHPGFELIPSPDLPDDPAASAVDDDAAVLVLEHPVFDVAPVKLARSGPAPGTPAAVFGHGLTRTPAQPGDTDVLRRGSFTTIDDATCSTELGGVLEEESMLCARGDTPETTVCPGDSGGPLMLDGTVQAGITSFAGEVRGLACGQPAPAAFTDVSRVREWALSPRLAVAPVPLGPSVVRGEAAAGRTVTCEPPAWRGRPDSVTYEWYRQHVDDGFVFYTPIDGAVDSTFTVTADLAGSAVACRATATSAGGHATAMSDAVTVAS</sequence>
<dbReference type="Gene3D" id="2.40.10.10">
    <property type="entry name" value="Trypsin-like serine proteases"/>
    <property type="match status" value="1"/>
</dbReference>
<comment type="similarity">
    <text evidence="1">Belongs to the peptidase S1 family.</text>
</comment>
<dbReference type="RefSeq" id="WP_179773093.1">
    <property type="nucleotide sequence ID" value="NZ_JACCFK010000001.1"/>
</dbReference>
<dbReference type="Proteomes" id="UP000549616">
    <property type="component" value="Unassembled WGS sequence"/>
</dbReference>
<dbReference type="GO" id="GO:0004252">
    <property type="term" value="F:serine-type endopeptidase activity"/>
    <property type="evidence" value="ECO:0007669"/>
    <property type="project" value="InterPro"/>
</dbReference>
<dbReference type="CDD" id="cd00190">
    <property type="entry name" value="Tryp_SPc"/>
    <property type="match status" value="1"/>
</dbReference>
<dbReference type="AlphaFoldDB" id="A0A853B276"/>
<dbReference type="Pfam" id="PF00089">
    <property type="entry name" value="Trypsin"/>
    <property type="match status" value="1"/>
</dbReference>
<feature type="domain" description="Peptidase S1" evidence="5">
    <location>
        <begin position="25"/>
        <end position="265"/>
    </location>
</feature>
<feature type="chain" id="PRO_5032798065" evidence="4">
    <location>
        <begin position="25"/>
        <end position="369"/>
    </location>
</feature>
<evidence type="ECO:0000256" key="2">
    <source>
        <dbReference type="ARBA" id="ARBA00023157"/>
    </source>
</evidence>
<comment type="caution">
    <text evidence="7">The sequence shown here is derived from an EMBL/GenBank/DDBJ whole genome shotgun (WGS) entry which is preliminary data.</text>
</comment>
<dbReference type="InterPro" id="IPR033116">
    <property type="entry name" value="TRYPSIN_SER"/>
</dbReference>
<dbReference type="InterPro" id="IPR001254">
    <property type="entry name" value="Trypsin_dom"/>
</dbReference>
<dbReference type="EMBL" id="JACCFK010000001">
    <property type="protein sequence ID" value="NYI88925.1"/>
    <property type="molecule type" value="Genomic_DNA"/>
</dbReference>